<dbReference type="InterPro" id="IPR010982">
    <property type="entry name" value="Lambda_DNA-bd_dom_sf"/>
</dbReference>
<evidence type="ECO:0000313" key="2">
    <source>
        <dbReference type="EMBL" id="TQJ02999.1"/>
    </source>
</evidence>
<dbReference type="SMART" id="SM00530">
    <property type="entry name" value="HTH_XRE"/>
    <property type="match status" value="1"/>
</dbReference>
<dbReference type="InterPro" id="IPR043917">
    <property type="entry name" value="DUF5753"/>
</dbReference>
<reference evidence="2 3" key="1">
    <citation type="submission" date="2019-06" db="EMBL/GenBank/DDBJ databases">
        <title>Sequencing the genomes of 1000 actinobacteria strains.</title>
        <authorList>
            <person name="Klenk H.-P."/>
        </authorList>
    </citation>
    <scope>NUCLEOTIDE SEQUENCE [LARGE SCALE GENOMIC DNA]</scope>
    <source>
        <strain evidence="2 3">DSM 45679</strain>
    </source>
</reference>
<accession>A0A542DIS1</accession>
<proteinExistence type="predicted"/>
<dbReference type="Proteomes" id="UP000320876">
    <property type="component" value="Unassembled WGS sequence"/>
</dbReference>
<gene>
    <name evidence="2" type="ORF">FB471_2749</name>
</gene>
<dbReference type="CDD" id="cd00093">
    <property type="entry name" value="HTH_XRE"/>
    <property type="match status" value="1"/>
</dbReference>
<dbReference type="GO" id="GO:0003677">
    <property type="term" value="F:DNA binding"/>
    <property type="evidence" value="ECO:0007669"/>
    <property type="project" value="InterPro"/>
</dbReference>
<dbReference type="Gene3D" id="1.10.260.40">
    <property type="entry name" value="lambda repressor-like DNA-binding domains"/>
    <property type="match status" value="1"/>
</dbReference>
<comment type="caution">
    <text evidence="2">The sequence shown here is derived from an EMBL/GenBank/DDBJ whole genome shotgun (WGS) entry which is preliminary data.</text>
</comment>
<dbReference type="Pfam" id="PF13560">
    <property type="entry name" value="HTH_31"/>
    <property type="match status" value="1"/>
</dbReference>
<keyword evidence="3" id="KW-1185">Reference proteome</keyword>
<dbReference type="RefSeq" id="WP_141998408.1">
    <property type="nucleotide sequence ID" value="NZ_VFML01000001.1"/>
</dbReference>
<dbReference type="AlphaFoldDB" id="A0A542DIS1"/>
<feature type="domain" description="HTH cro/C1-type" evidence="1">
    <location>
        <begin position="18"/>
        <end position="72"/>
    </location>
</feature>
<evidence type="ECO:0000313" key="3">
    <source>
        <dbReference type="Proteomes" id="UP000320876"/>
    </source>
</evidence>
<dbReference type="PROSITE" id="PS50943">
    <property type="entry name" value="HTH_CROC1"/>
    <property type="match status" value="1"/>
</dbReference>
<evidence type="ECO:0000259" key="1">
    <source>
        <dbReference type="PROSITE" id="PS50943"/>
    </source>
</evidence>
<dbReference type="SUPFAM" id="SSF47413">
    <property type="entry name" value="lambda repressor-like DNA-binding domains"/>
    <property type="match status" value="1"/>
</dbReference>
<dbReference type="Pfam" id="PF19054">
    <property type="entry name" value="DUF5753"/>
    <property type="match status" value="1"/>
</dbReference>
<dbReference type="OrthoDB" id="3436002at2"/>
<name>A0A542DIS1_AMYCI</name>
<protein>
    <submittedName>
        <fullName evidence="2">Helix-turn-helix protein</fullName>
    </submittedName>
</protein>
<dbReference type="EMBL" id="VFML01000001">
    <property type="protein sequence ID" value="TQJ02999.1"/>
    <property type="molecule type" value="Genomic_DNA"/>
</dbReference>
<sequence length="289" mass="32387">MARRKGISIRQRRVSAQLRALRTARRLSCKDIAAALGWSESKVSRMETGERGLYADDVAAILGYLQTPAAIRNELLELVRDGQERNWHEIHGKLPTNWRDLIRFENEATAIHNYESLVIPGIAQTPEYSRTVIHGANPRLTGNEVETLVAARATRQVILGRRPAPSVHLILDEMVLQRPVGEPELRRTQLHHLLSLGERRNVTVQVVPFTAGAHPGLEGPFVLLEFVNEPTLVYAENRRASSFLEEEEHVERVRVAWRGLDAVALSPEDSARLIANVAGELNQPEEPPS</sequence>
<organism evidence="2 3">
    <name type="scientific">Amycolatopsis cihanbeyliensis</name>
    <dbReference type="NCBI Taxonomy" id="1128664"/>
    <lineage>
        <taxon>Bacteria</taxon>
        <taxon>Bacillati</taxon>
        <taxon>Actinomycetota</taxon>
        <taxon>Actinomycetes</taxon>
        <taxon>Pseudonocardiales</taxon>
        <taxon>Pseudonocardiaceae</taxon>
        <taxon>Amycolatopsis</taxon>
    </lineage>
</organism>
<dbReference type="InterPro" id="IPR001387">
    <property type="entry name" value="Cro/C1-type_HTH"/>
</dbReference>